<accession>A0A0U2WNP8</accession>
<dbReference type="STRING" id="940295.EYM_05340"/>
<dbReference type="KEGG" id="iis:EYM_05340"/>
<keyword evidence="2" id="KW-1185">Reference proteome</keyword>
<dbReference type="AlphaFoldDB" id="A0A0U2WNP8"/>
<sequence length="115" mass="12924">MLGSSDILNSHVGSLFAYASLPIGYRYCLEDESTNKCKEARKGFWRSLRGALECLSKQLKKREAVYSSLTELSASGRGLLKIDLNLEEIEEACSQDLSGSWNVRIKLDRKLLPPR</sequence>
<protein>
    <submittedName>
        <fullName evidence="1">Uncharacterized protein</fullName>
    </submittedName>
</protein>
<name>A0A0U2WNP8_9CREN</name>
<dbReference type="EMBL" id="CP006867">
    <property type="protein sequence ID" value="ALU12577.1"/>
    <property type="molecule type" value="Genomic_DNA"/>
</dbReference>
<organism evidence="1 2">
    <name type="scientific">Ignicoccus islandicus DSM 13165</name>
    <dbReference type="NCBI Taxonomy" id="940295"/>
    <lineage>
        <taxon>Archaea</taxon>
        <taxon>Thermoproteota</taxon>
        <taxon>Thermoprotei</taxon>
        <taxon>Desulfurococcales</taxon>
        <taxon>Desulfurococcaceae</taxon>
        <taxon>Ignicoccus</taxon>
    </lineage>
</organism>
<proteinExistence type="predicted"/>
<evidence type="ECO:0000313" key="2">
    <source>
        <dbReference type="Proteomes" id="UP000060778"/>
    </source>
</evidence>
<dbReference type="Proteomes" id="UP000060778">
    <property type="component" value="Chromosome"/>
</dbReference>
<gene>
    <name evidence="1" type="ORF">EYM_05340</name>
</gene>
<evidence type="ECO:0000313" key="1">
    <source>
        <dbReference type="EMBL" id="ALU12577.1"/>
    </source>
</evidence>
<reference evidence="1 2" key="1">
    <citation type="submission" date="2013-11" db="EMBL/GenBank/DDBJ databases">
        <title>Comparative genomics of Ignicoccus.</title>
        <authorList>
            <person name="Podar M."/>
        </authorList>
    </citation>
    <scope>NUCLEOTIDE SEQUENCE [LARGE SCALE GENOMIC DNA]</scope>
    <source>
        <strain evidence="1 2">DSM 13165</strain>
    </source>
</reference>